<dbReference type="AlphaFoldDB" id="A0A9P4IJ64"/>
<dbReference type="InterPro" id="IPR023296">
    <property type="entry name" value="Glyco_hydro_beta-prop_sf"/>
</dbReference>
<evidence type="ECO:0000256" key="1">
    <source>
        <dbReference type="PROSITE-ProRule" id="PRU00076"/>
    </source>
</evidence>
<dbReference type="CDD" id="cd08994">
    <property type="entry name" value="GH43_62_32_68_117_130-like"/>
    <property type="match status" value="1"/>
</dbReference>
<feature type="domain" description="EGF-like" evidence="3">
    <location>
        <begin position="22"/>
        <end position="57"/>
    </location>
</feature>
<feature type="signal peptide" evidence="2">
    <location>
        <begin position="1"/>
        <end position="25"/>
    </location>
</feature>
<proteinExistence type="predicted"/>
<feature type="chain" id="PRO_5040434725" description="EGF-like domain-containing protein" evidence="2">
    <location>
        <begin position="26"/>
        <end position="395"/>
    </location>
</feature>
<sequence>MRISYSSVLPIFPILASSLVYAVNACKSNEDCSLNGVCDTHHKTCTCDPGWTAADCGKLDLKPATRGTGYNKTASGTSSWCNVIKHDPKDKSLWHLFVSEFQDGCGLDFWSPFSRIIRAESRHGPEGPYEFAAQVAPSFAHNPSVVWSPADKLYLIYGIGCHQNLPATCTPPEFTCGPGNFINGESGISLWSSPDLYTWTSHGQIFKGDNGGNWDADLTNPSPLPLYSSNDHTDTILLAYRGCPYNCSGSEQINLAEAPHFLGPYHKLEKNPIFPNPNEDPFIWRDKRGHYHMLSHSLEPLGGFGSGPNVGRHAYSKDIDGPWHFNNNTLAFSTLVDFTDGSSTNYYRRERPNLYFSEDGKMVPLFLGTGVQEVNSSMSYSLIQPVGSSGSGYKE</sequence>
<accession>A0A9P4IJ64</accession>
<evidence type="ECO:0000313" key="5">
    <source>
        <dbReference type="Proteomes" id="UP000799772"/>
    </source>
</evidence>
<organism evidence="4 5">
    <name type="scientific">Rhizodiscina lignyota</name>
    <dbReference type="NCBI Taxonomy" id="1504668"/>
    <lineage>
        <taxon>Eukaryota</taxon>
        <taxon>Fungi</taxon>
        <taxon>Dikarya</taxon>
        <taxon>Ascomycota</taxon>
        <taxon>Pezizomycotina</taxon>
        <taxon>Dothideomycetes</taxon>
        <taxon>Pleosporomycetidae</taxon>
        <taxon>Aulographales</taxon>
        <taxon>Rhizodiscinaceae</taxon>
        <taxon>Rhizodiscina</taxon>
    </lineage>
</organism>
<evidence type="ECO:0000256" key="2">
    <source>
        <dbReference type="SAM" id="SignalP"/>
    </source>
</evidence>
<dbReference type="OrthoDB" id="6130531at2759"/>
<dbReference type="EMBL" id="ML978124">
    <property type="protein sequence ID" value="KAF2100279.1"/>
    <property type="molecule type" value="Genomic_DNA"/>
</dbReference>
<evidence type="ECO:0000313" key="4">
    <source>
        <dbReference type="EMBL" id="KAF2100279.1"/>
    </source>
</evidence>
<feature type="disulfide bond" evidence="1">
    <location>
        <begin position="47"/>
        <end position="56"/>
    </location>
</feature>
<reference evidence="4" key="1">
    <citation type="journal article" date="2020" name="Stud. Mycol.">
        <title>101 Dothideomycetes genomes: a test case for predicting lifestyles and emergence of pathogens.</title>
        <authorList>
            <person name="Haridas S."/>
            <person name="Albert R."/>
            <person name="Binder M."/>
            <person name="Bloem J."/>
            <person name="Labutti K."/>
            <person name="Salamov A."/>
            <person name="Andreopoulos B."/>
            <person name="Baker S."/>
            <person name="Barry K."/>
            <person name="Bills G."/>
            <person name="Bluhm B."/>
            <person name="Cannon C."/>
            <person name="Castanera R."/>
            <person name="Culley D."/>
            <person name="Daum C."/>
            <person name="Ezra D."/>
            <person name="Gonzalez J."/>
            <person name="Henrissat B."/>
            <person name="Kuo A."/>
            <person name="Liang C."/>
            <person name="Lipzen A."/>
            <person name="Lutzoni F."/>
            <person name="Magnuson J."/>
            <person name="Mondo S."/>
            <person name="Nolan M."/>
            <person name="Ohm R."/>
            <person name="Pangilinan J."/>
            <person name="Park H.-J."/>
            <person name="Ramirez L."/>
            <person name="Alfaro M."/>
            <person name="Sun H."/>
            <person name="Tritt A."/>
            <person name="Yoshinaga Y."/>
            <person name="Zwiers L.-H."/>
            <person name="Turgeon B."/>
            <person name="Goodwin S."/>
            <person name="Spatafora J."/>
            <person name="Crous P."/>
            <person name="Grigoriev I."/>
        </authorList>
    </citation>
    <scope>NUCLEOTIDE SEQUENCE</scope>
    <source>
        <strain evidence="4">CBS 133067</strain>
    </source>
</reference>
<comment type="caution">
    <text evidence="1">Lacks conserved residue(s) required for the propagation of feature annotation.</text>
</comment>
<dbReference type="PROSITE" id="PS50026">
    <property type="entry name" value="EGF_3"/>
    <property type="match status" value="1"/>
</dbReference>
<protein>
    <recommendedName>
        <fullName evidence="3">EGF-like domain-containing protein</fullName>
    </recommendedName>
</protein>
<keyword evidence="1" id="KW-1015">Disulfide bond</keyword>
<dbReference type="SUPFAM" id="SSF75005">
    <property type="entry name" value="Arabinanase/levansucrase/invertase"/>
    <property type="match status" value="1"/>
</dbReference>
<comment type="caution">
    <text evidence="4">The sequence shown here is derived from an EMBL/GenBank/DDBJ whole genome shotgun (WGS) entry which is preliminary data.</text>
</comment>
<dbReference type="InterPro" id="IPR000742">
    <property type="entry name" value="EGF"/>
</dbReference>
<gene>
    <name evidence="4" type="ORF">NA57DRAFT_73890</name>
</gene>
<keyword evidence="2" id="KW-0732">Signal</keyword>
<name>A0A9P4IJ64_9PEZI</name>
<keyword evidence="5" id="KW-1185">Reference proteome</keyword>
<evidence type="ECO:0000259" key="3">
    <source>
        <dbReference type="PROSITE" id="PS50026"/>
    </source>
</evidence>
<dbReference type="Proteomes" id="UP000799772">
    <property type="component" value="Unassembled WGS sequence"/>
</dbReference>
<dbReference type="Gene3D" id="2.115.10.20">
    <property type="entry name" value="Glycosyl hydrolase domain, family 43"/>
    <property type="match status" value="1"/>
</dbReference>
<keyword evidence="1" id="KW-0245">EGF-like domain</keyword>
<dbReference type="PROSITE" id="PS01186">
    <property type="entry name" value="EGF_2"/>
    <property type="match status" value="1"/>
</dbReference>